<proteinExistence type="predicted"/>
<reference evidence="2" key="1">
    <citation type="submission" date="2014-01" db="EMBL/GenBank/DDBJ databases">
        <authorList>
            <person name="Brown-Elliot B."/>
            <person name="Wallace R."/>
            <person name="Lenaerts A."/>
            <person name="Ordway D."/>
            <person name="DeGroote M.A."/>
            <person name="Parker T."/>
            <person name="Sizemore C."/>
            <person name="Tallon L.J."/>
            <person name="Sadzewicz L.K."/>
            <person name="Sengamalay N."/>
            <person name="Fraser C.M."/>
            <person name="Hine E."/>
            <person name="Shefchek K.A."/>
            <person name="Das S.P."/>
            <person name="Tettelin H."/>
        </authorList>
    </citation>
    <scope>NUCLEOTIDE SEQUENCE [LARGE SCALE GENOMIC DNA]</scope>
    <source>
        <strain evidence="2">4042</strain>
    </source>
</reference>
<dbReference type="AlphaFoldDB" id="X7YHQ1"/>
<name>X7YHQ1_MYCXE</name>
<dbReference type="GO" id="GO:0016787">
    <property type="term" value="F:hydrolase activity"/>
    <property type="evidence" value="ECO:0007669"/>
    <property type="project" value="UniProtKB-KW"/>
</dbReference>
<feature type="region of interest" description="Disordered" evidence="1">
    <location>
        <begin position="56"/>
        <end position="106"/>
    </location>
</feature>
<dbReference type="EMBL" id="JAOB01000093">
    <property type="protein sequence ID" value="EUA06629.1"/>
    <property type="molecule type" value="Genomic_DNA"/>
</dbReference>
<keyword evidence="2" id="KW-0378">Hydrolase</keyword>
<sequence length="106" mass="11054">MLVVTHSVSYLDVCDQLLLIAPGGKTAFNGPPDQVEAAFGTRNWADIFAKVGPTQTKPIADSWSGPSNGMSSRCGWRSPGSGRTGAHRPAAPVLHGRATPGSARLI</sequence>
<gene>
    <name evidence="2" type="ORF">I553_0469</name>
</gene>
<dbReference type="PATRIC" id="fig|1299334.3.peg.10052"/>
<evidence type="ECO:0000313" key="2">
    <source>
        <dbReference type="EMBL" id="EUA06629.1"/>
    </source>
</evidence>
<protein>
    <submittedName>
        <fullName evidence="2">ABC superfamily ATP binding cassette transporter, ABC domain protein</fullName>
        <ecNumber evidence="2">3.6.3.-</ecNumber>
    </submittedName>
</protein>
<dbReference type="EC" id="3.6.3.-" evidence="2"/>
<comment type="caution">
    <text evidence="2">The sequence shown here is derived from an EMBL/GenBank/DDBJ whole genome shotgun (WGS) entry which is preliminary data.</text>
</comment>
<organism evidence="2">
    <name type="scientific">Mycobacterium xenopi 4042</name>
    <dbReference type="NCBI Taxonomy" id="1299334"/>
    <lineage>
        <taxon>Bacteria</taxon>
        <taxon>Bacillati</taxon>
        <taxon>Actinomycetota</taxon>
        <taxon>Actinomycetes</taxon>
        <taxon>Mycobacteriales</taxon>
        <taxon>Mycobacteriaceae</taxon>
        <taxon>Mycobacterium</taxon>
    </lineage>
</organism>
<evidence type="ECO:0000256" key="1">
    <source>
        <dbReference type="SAM" id="MobiDB-lite"/>
    </source>
</evidence>
<accession>X7YHQ1</accession>